<dbReference type="Proteomes" id="UP001162480">
    <property type="component" value="Chromosome 4"/>
</dbReference>
<evidence type="ECO:0000313" key="2">
    <source>
        <dbReference type="Proteomes" id="UP001162480"/>
    </source>
</evidence>
<dbReference type="EMBL" id="OX597817">
    <property type="protein sequence ID" value="CAI9720769.1"/>
    <property type="molecule type" value="Genomic_DNA"/>
</dbReference>
<sequence length="77" mass="8402">MKDNSDNPTVPQQVCDICGRIRMSRAGRLDTASDMTKFVNEVICIHTGHTILSSKHLRVLGIVVTLVGPASQKTPEL</sequence>
<keyword evidence="2" id="KW-1185">Reference proteome</keyword>
<evidence type="ECO:0000313" key="1">
    <source>
        <dbReference type="EMBL" id="CAI9720769.1"/>
    </source>
</evidence>
<gene>
    <name evidence="1" type="ORF">OCTVUL_1B025375</name>
</gene>
<organism evidence="1 2">
    <name type="scientific">Octopus vulgaris</name>
    <name type="common">Common octopus</name>
    <dbReference type="NCBI Taxonomy" id="6645"/>
    <lineage>
        <taxon>Eukaryota</taxon>
        <taxon>Metazoa</taxon>
        <taxon>Spiralia</taxon>
        <taxon>Lophotrochozoa</taxon>
        <taxon>Mollusca</taxon>
        <taxon>Cephalopoda</taxon>
        <taxon>Coleoidea</taxon>
        <taxon>Octopodiformes</taxon>
        <taxon>Octopoda</taxon>
        <taxon>Incirrata</taxon>
        <taxon>Octopodidae</taxon>
        <taxon>Octopus</taxon>
    </lineage>
</organism>
<name>A0AA36F168_OCTVU</name>
<dbReference type="AlphaFoldDB" id="A0AA36F168"/>
<proteinExistence type="predicted"/>
<accession>A0AA36F168</accession>
<protein>
    <submittedName>
        <fullName evidence="1">Uncharacterized protein</fullName>
    </submittedName>
</protein>
<reference evidence="1" key="1">
    <citation type="submission" date="2023-08" db="EMBL/GenBank/DDBJ databases">
        <authorList>
            <person name="Alioto T."/>
            <person name="Alioto T."/>
            <person name="Gomez Garrido J."/>
        </authorList>
    </citation>
    <scope>NUCLEOTIDE SEQUENCE</scope>
</reference>